<dbReference type="Pfam" id="PF18367">
    <property type="entry name" value="Rv2175c_C"/>
    <property type="match status" value="1"/>
</dbReference>
<dbReference type="GO" id="GO:0003677">
    <property type="term" value="F:DNA binding"/>
    <property type="evidence" value="ECO:0007669"/>
    <property type="project" value="InterPro"/>
</dbReference>
<evidence type="ECO:0000259" key="1">
    <source>
        <dbReference type="Pfam" id="PF18367"/>
    </source>
</evidence>
<dbReference type="Pfam" id="PF21531">
    <property type="entry name" value="Rv2175c_wHTH"/>
    <property type="match status" value="1"/>
</dbReference>
<comment type="caution">
    <text evidence="3">The sequence shown here is derived from an EMBL/GenBank/DDBJ whole genome shotgun (WGS) entry which is preliminary data.</text>
</comment>
<proteinExistence type="predicted"/>
<dbReference type="EMBL" id="VIRS01000025">
    <property type="protein sequence ID" value="TQS41585.1"/>
    <property type="molecule type" value="Genomic_DNA"/>
</dbReference>
<dbReference type="OrthoDB" id="3784042at2"/>
<reference evidence="3 4" key="1">
    <citation type="submission" date="2019-07" db="EMBL/GenBank/DDBJ databases">
        <title>Cryptosporangium phraense sp. nov., isolated from plant litter.</title>
        <authorList>
            <person name="Suriyachadkun C."/>
        </authorList>
    </citation>
    <scope>NUCLEOTIDE SEQUENCE [LARGE SCALE GENOMIC DNA]</scope>
    <source>
        <strain evidence="3 4">A-T 5661</strain>
    </source>
</reference>
<feature type="domain" description="DNA-binding protein Rv2175c wHTH" evidence="2">
    <location>
        <begin position="19"/>
        <end position="61"/>
    </location>
</feature>
<evidence type="ECO:0000313" key="4">
    <source>
        <dbReference type="Proteomes" id="UP000317982"/>
    </source>
</evidence>
<dbReference type="InterPro" id="IPR048576">
    <property type="entry name" value="Rv2175c_wHTH"/>
</dbReference>
<organism evidence="3 4">
    <name type="scientific">Cryptosporangium phraense</name>
    <dbReference type="NCBI Taxonomy" id="2593070"/>
    <lineage>
        <taxon>Bacteria</taxon>
        <taxon>Bacillati</taxon>
        <taxon>Actinomycetota</taxon>
        <taxon>Actinomycetes</taxon>
        <taxon>Cryptosporangiales</taxon>
        <taxon>Cryptosporangiaceae</taxon>
        <taxon>Cryptosporangium</taxon>
    </lineage>
</organism>
<protein>
    <submittedName>
        <fullName evidence="3">Helix-turn-helix domain-containing protein</fullName>
    </submittedName>
</protein>
<sequence>MSWDRWCVEDSKTEVGPDAWLTVPEAAERLDVRLTRVHQLVKSGALLAVRRDGVLKLPADLVPDLRSEAGQKSNLARHLAGVLTVLKDAGYDSEEALTWLYTPDSTLPEGSAAAALRERPTEIKRRAQALGF</sequence>
<dbReference type="InParanoid" id="A0A545ALI3"/>
<evidence type="ECO:0000259" key="2">
    <source>
        <dbReference type="Pfam" id="PF21531"/>
    </source>
</evidence>
<keyword evidence="4" id="KW-1185">Reference proteome</keyword>
<accession>A0A545ALI3</accession>
<dbReference type="Proteomes" id="UP000317982">
    <property type="component" value="Unassembled WGS sequence"/>
</dbReference>
<dbReference type="InterPro" id="IPR041098">
    <property type="entry name" value="Rv2175c_C"/>
</dbReference>
<dbReference type="AlphaFoldDB" id="A0A545ALI3"/>
<feature type="domain" description="Rv2175c C-terminal" evidence="1">
    <location>
        <begin position="77"/>
        <end position="131"/>
    </location>
</feature>
<gene>
    <name evidence="3" type="ORF">FL583_29165</name>
</gene>
<name>A0A545ALI3_9ACTN</name>
<evidence type="ECO:0000313" key="3">
    <source>
        <dbReference type="EMBL" id="TQS41585.1"/>
    </source>
</evidence>